<dbReference type="SUPFAM" id="SSF48295">
    <property type="entry name" value="TrpR-like"/>
    <property type="match status" value="1"/>
</dbReference>
<feature type="domain" description="Insertion element IS150 protein InsJ-like helix-turn-helix" evidence="1">
    <location>
        <begin position="14"/>
        <end position="44"/>
    </location>
</feature>
<name>A0ABU0E4R5_9FIRM</name>
<evidence type="ECO:0000313" key="3">
    <source>
        <dbReference type="Proteomes" id="UP001230220"/>
    </source>
</evidence>
<reference evidence="2 3" key="1">
    <citation type="submission" date="2023-07" db="EMBL/GenBank/DDBJ databases">
        <title>Genomic Encyclopedia of Type Strains, Phase IV (KMG-IV): sequencing the most valuable type-strain genomes for metagenomic binning, comparative biology and taxonomic classification.</title>
        <authorList>
            <person name="Goeker M."/>
        </authorList>
    </citation>
    <scope>NUCLEOTIDE SEQUENCE [LARGE SCALE GENOMIC DNA]</scope>
    <source>
        <strain evidence="2 3">DSM 16784</strain>
    </source>
</reference>
<gene>
    <name evidence="2" type="ORF">J2S15_002634</name>
</gene>
<sequence length="44" mass="5345">MTESRRKTTLEESIKIVEWCLDHDKSYKDAESEFNVSYAQVYQW</sequence>
<dbReference type="InterPro" id="IPR055247">
    <property type="entry name" value="InsJ-like_HTH"/>
</dbReference>
<keyword evidence="3" id="KW-1185">Reference proteome</keyword>
<organism evidence="2 3">
    <name type="scientific">Breznakia pachnodae</name>
    <dbReference type="NCBI Taxonomy" id="265178"/>
    <lineage>
        <taxon>Bacteria</taxon>
        <taxon>Bacillati</taxon>
        <taxon>Bacillota</taxon>
        <taxon>Erysipelotrichia</taxon>
        <taxon>Erysipelotrichales</taxon>
        <taxon>Erysipelotrichaceae</taxon>
        <taxon>Breznakia</taxon>
    </lineage>
</organism>
<dbReference type="InterPro" id="IPR010921">
    <property type="entry name" value="Trp_repressor/repl_initiator"/>
</dbReference>
<evidence type="ECO:0000259" key="1">
    <source>
        <dbReference type="Pfam" id="PF13518"/>
    </source>
</evidence>
<accession>A0ABU0E4R5</accession>
<dbReference type="Pfam" id="PF13518">
    <property type="entry name" value="HTH_28"/>
    <property type="match status" value="1"/>
</dbReference>
<dbReference type="RefSeq" id="WP_307408991.1">
    <property type="nucleotide sequence ID" value="NZ_JAUSUR010000004.1"/>
</dbReference>
<dbReference type="EMBL" id="JAUSUR010000004">
    <property type="protein sequence ID" value="MDQ0361884.1"/>
    <property type="molecule type" value="Genomic_DNA"/>
</dbReference>
<evidence type="ECO:0000313" key="2">
    <source>
        <dbReference type="EMBL" id="MDQ0361884.1"/>
    </source>
</evidence>
<dbReference type="Proteomes" id="UP001230220">
    <property type="component" value="Unassembled WGS sequence"/>
</dbReference>
<protein>
    <submittedName>
        <fullName evidence="2">Transposase</fullName>
    </submittedName>
</protein>
<proteinExistence type="predicted"/>
<comment type="caution">
    <text evidence="2">The sequence shown here is derived from an EMBL/GenBank/DDBJ whole genome shotgun (WGS) entry which is preliminary data.</text>
</comment>